<sequence length="103" mass="10995">MMVVVVEEVPVVLPEPVMVLFWPCTTDTVNPGGASDCFASLMTSSELPFFAPVFSQSPFTDLPLLPFFTPPPPPPPPPLVCPNDDLGGVSLGKSTSSWLLPPR</sequence>
<name>A0A8D8ESZ0_CULPI</name>
<feature type="region of interest" description="Disordered" evidence="1">
    <location>
        <begin position="75"/>
        <end position="103"/>
    </location>
</feature>
<dbReference type="EMBL" id="HBUE01003271">
    <property type="protein sequence ID" value="CAG6444614.1"/>
    <property type="molecule type" value="Transcribed_RNA"/>
</dbReference>
<evidence type="ECO:0000256" key="1">
    <source>
        <dbReference type="SAM" id="MobiDB-lite"/>
    </source>
</evidence>
<proteinExistence type="predicted"/>
<evidence type="ECO:0000313" key="2">
    <source>
        <dbReference type="EMBL" id="CAG6444614.1"/>
    </source>
</evidence>
<accession>A0A8D8ESZ0</accession>
<feature type="compositionally biased region" description="Polar residues" evidence="1">
    <location>
        <begin position="92"/>
        <end position="103"/>
    </location>
</feature>
<organism evidence="2">
    <name type="scientific">Culex pipiens</name>
    <name type="common">House mosquito</name>
    <dbReference type="NCBI Taxonomy" id="7175"/>
    <lineage>
        <taxon>Eukaryota</taxon>
        <taxon>Metazoa</taxon>
        <taxon>Ecdysozoa</taxon>
        <taxon>Arthropoda</taxon>
        <taxon>Hexapoda</taxon>
        <taxon>Insecta</taxon>
        <taxon>Pterygota</taxon>
        <taxon>Neoptera</taxon>
        <taxon>Endopterygota</taxon>
        <taxon>Diptera</taxon>
        <taxon>Nematocera</taxon>
        <taxon>Culicoidea</taxon>
        <taxon>Culicidae</taxon>
        <taxon>Culicinae</taxon>
        <taxon>Culicini</taxon>
        <taxon>Culex</taxon>
        <taxon>Culex</taxon>
    </lineage>
</organism>
<dbReference type="AlphaFoldDB" id="A0A8D8ESZ0"/>
<protein>
    <submittedName>
        <fullName evidence="2">(northern house mosquito) hypothetical protein</fullName>
    </submittedName>
</protein>
<reference evidence="2" key="1">
    <citation type="submission" date="2021-05" db="EMBL/GenBank/DDBJ databases">
        <authorList>
            <person name="Alioto T."/>
            <person name="Alioto T."/>
            <person name="Gomez Garrido J."/>
        </authorList>
    </citation>
    <scope>NUCLEOTIDE SEQUENCE</scope>
</reference>